<sequence length="151" mass="15706">MRQDAFKATPTLLENAWLAARIASSAIAPVPLIAIQANAPEAMVTAGLAVEHAHLTAKAAALRVPTIATKAAAKSLVTQMIETFALLAARPAQPAVFLDQADVTDVTMVILLIARNLARDARRTVASAGMALCKGARIVIVDTASTKIDIA</sequence>
<gene>
    <name evidence="1" type="ORF">EVOR1521_LOCUS27428</name>
</gene>
<dbReference type="AlphaFoldDB" id="A0AA36JHH0"/>
<keyword evidence="2" id="KW-1185">Reference proteome</keyword>
<evidence type="ECO:0000313" key="1">
    <source>
        <dbReference type="EMBL" id="CAJ1405136.1"/>
    </source>
</evidence>
<name>A0AA36JHH0_9DINO</name>
<dbReference type="Proteomes" id="UP001178507">
    <property type="component" value="Unassembled WGS sequence"/>
</dbReference>
<evidence type="ECO:0000313" key="2">
    <source>
        <dbReference type="Proteomes" id="UP001178507"/>
    </source>
</evidence>
<protein>
    <submittedName>
        <fullName evidence="1">Uncharacterized protein</fullName>
    </submittedName>
</protein>
<accession>A0AA36JHH0</accession>
<comment type="caution">
    <text evidence="1">The sequence shown here is derived from an EMBL/GenBank/DDBJ whole genome shotgun (WGS) entry which is preliminary data.</text>
</comment>
<organism evidence="1 2">
    <name type="scientific">Effrenium voratum</name>
    <dbReference type="NCBI Taxonomy" id="2562239"/>
    <lineage>
        <taxon>Eukaryota</taxon>
        <taxon>Sar</taxon>
        <taxon>Alveolata</taxon>
        <taxon>Dinophyceae</taxon>
        <taxon>Suessiales</taxon>
        <taxon>Symbiodiniaceae</taxon>
        <taxon>Effrenium</taxon>
    </lineage>
</organism>
<dbReference type="EMBL" id="CAUJNA010003570">
    <property type="protein sequence ID" value="CAJ1405136.1"/>
    <property type="molecule type" value="Genomic_DNA"/>
</dbReference>
<proteinExistence type="predicted"/>
<reference evidence="1" key="1">
    <citation type="submission" date="2023-08" db="EMBL/GenBank/DDBJ databases">
        <authorList>
            <person name="Chen Y."/>
            <person name="Shah S."/>
            <person name="Dougan E. K."/>
            <person name="Thang M."/>
            <person name="Chan C."/>
        </authorList>
    </citation>
    <scope>NUCLEOTIDE SEQUENCE</scope>
</reference>